<dbReference type="EC" id="4.2.1.24" evidence="4"/>
<gene>
    <name evidence="13" type="ORF">ACFO4E_12795</name>
</gene>
<dbReference type="SMART" id="SM01004">
    <property type="entry name" value="ALAD"/>
    <property type="match status" value="1"/>
</dbReference>
<reference evidence="14" key="1">
    <citation type="journal article" date="2019" name="Int. J. Syst. Evol. Microbiol.">
        <title>The Global Catalogue of Microorganisms (GCM) 10K type strain sequencing project: providing services to taxonomists for standard genome sequencing and annotation.</title>
        <authorList>
            <consortium name="The Broad Institute Genomics Platform"/>
            <consortium name="The Broad Institute Genome Sequencing Center for Infectious Disease"/>
            <person name="Wu L."/>
            <person name="Ma J."/>
        </authorList>
    </citation>
    <scope>NUCLEOTIDE SEQUENCE [LARGE SCALE GENOMIC DNA]</scope>
    <source>
        <strain evidence="14">XZYJ18</strain>
    </source>
</reference>
<comment type="catalytic activity">
    <reaction evidence="11">
        <text>2 5-aminolevulinate = porphobilinogen + 2 H2O + H(+)</text>
        <dbReference type="Rhea" id="RHEA:24064"/>
        <dbReference type="ChEBI" id="CHEBI:15377"/>
        <dbReference type="ChEBI" id="CHEBI:15378"/>
        <dbReference type="ChEBI" id="CHEBI:58126"/>
        <dbReference type="ChEBI" id="CHEBI:356416"/>
        <dbReference type="EC" id="4.2.1.24"/>
    </reaction>
</comment>
<keyword evidence="7" id="KW-0456">Lyase</keyword>
<evidence type="ECO:0000313" key="13">
    <source>
        <dbReference type="EMBL" id="MFC4562736.1"/>
    </source>
</evidence>
<dbReference type="InterPro" id="IPR013785">
    <property type="entry name" value="Aldolase_TIM"/>
</dbReference>
<sequence length="331" mass="35312">MDHPPMTLHDGEAVTGSSPVRARPAVRRFLHREPLTPADLCMPLLVRRGETLSPVPTVTLDQVGPAVRELARLGVGAVKIFAEGERTDSGGDAASASAPLIHAIQAAKDAAPDLAVMTETCLCSYTSSRACVLTDDHGRYDHRATLDVLGAQALHQAEVGADILGPAAMVDGLTGHVRSVLDAGGFRDVALMPHLIMTSRMYDGCRAAMNAAPRGNRGAFQVHPSRPEQAVAVARRMVEEGADMILLEPALHTIDLLSRLGADGQVNVPLVPFCVSGEWAQLTHSGTRAAADYLPDLIERLAMYKRSGAAAVITYNTREAAQHLVRLPRPR</sequence>
<evidence type="ECO:0000256" key="6">
    <source>
        <dbReference type="ARBA" id="ARBA00023133"/>
    </source>
</evidence>
<evidence type="ECO:0000256" key="12">
    <source>
        <dbReference type="RuleBase" id="RU004161"/>
    </source>
</evidence>
<evidence type="ECO:0000256" key="4">
    <source>
        <dbReference type="ARBA" id="ARBA00012053"/>
    </source>
</evidence>
<evidence type="ECO:0000256" key="11">
    <source>
        <dbReference type="ARBA" id="ARBA00047651"/>
    </source>
</evidence>
<evidence type="ECO:0000256" key="5">
    <source>
        <dbReference type="ARBA" id="ARBA00020771"/>
    </source>
</evidence>
<dbReference type="PIRSF" id="PIRSF001415">
    <property type="entry name" value="Porphbilin_synth"/>
    <property type="match status" value="1"/>
</dbReference>
<dbReference type="Pfam" id="PF00490">
    <property type="entry name" value="ALAD"/>
    <property type="match status" value="1"/>
</dbReference>
<name>A0ABV9DVE2_9ACTN</name>
<evidence type="ECO:0000256" key="9">
    <source>
        <dbReference type="ARBA" id="ARBA00025628"/>
    </source>
</evidence>
<comment type="similarity">
    <text evidence="2 12">Belongs to the ALAD family.</text>
</comment>
<evidence type="ECO:0000256" key="7">
    <source>
        <dbReference type="ARBA" id="ARBA00023239"/>
    </source>
</evidence>
<evidence type="ECO:0000256" key="2">
    <source>
        <dbReference type="ARBA" id="ARBA00008055"/>
    </source>
</evidence>
<dbReference type="Proteomes" id="UP001595923">
    <property type="component" value="Unassembled WGS sequence"/>
</dbReference>
<evidence type="ECO:0000256" key="3">
    <source>
        <dbReference type="ARBA" id="ARBA00011823"/>
    </source>
</evidence>
<dbReference type="Gene3D" id="3.20.20.70">
    <property type="entry name" value="Aldolase class I"/>
    <property type="match status" value="1"/>
</dbReference>
<organism evidence="13 14">
    <name type="scientific">Nocardiopsis mangrovi</name>
    <dbReference type="NCBI Taxonomy" id="1179818"/>
    <lineage>
        <taxon>Bacteria</taxon>
        <taxon>Bacillati</taxon>
        <taxon>Actinomycetota</taxon>
        <taxon>Actinomycetes</taxon>
        <taxon>Streptosporangiales</taxon>
        <taxon>Nocardiopsidaceae</taxon>
        <taxon>Nocardiopsis</taxon>
    </lineage>
</organism>
<evidence type="ECO:0000256" key="10">
    <source>
        <dbReference type="ARBA" id="ARBA00032837"/>
    </source>
</evidence>
<comment type="function">
    <text evidence="9">Catalyzes an early step in the biosynthesis of tetrapyrroles. Binds two molecules of 5-aminolevulinate per subunit, each at a distinct site, and catalyzes their condensation to form porphobilinogen.</text>
</comment>
<dbReference type="EMBL" id="JBHSFQ010000010">
    <property type="protein sequence ID" value="MFC4562736.1"/>
    <property type="molecule type" value="Genomic_DNA"/>
</dbReference>
<proteinExistence type="inferred from homology"/>
<comment type="subunit">
    <text evidence="3">Homooctamer.</text>
</comment>
<dbReference type="PANTHER" id="PTHR11458:SF0">
    <property type="entry name" value="DELTA-AMINOLEVULINIC ACID DEHYDRATASE"/>
    <property type="match status" value="1"/>
</dbReference>
<dbReference type="InterPro" id="IPR001731">
    <property type="entry name" value="ALAD"/>
</dbReference>
<accession>A0ABV9DVE2</accession>
<evidence type="ECO:0000256" key="1">
    <source>
        <dbReference type="ARBA" id="ARBA00004694"/>
    </source>
</evidence>
<keyword evidence="14" id="KW-1185">Reference proteome</keyword>
<keyword evidence="8" id="KW-0627">Porphyrin biosynthesis</keyword>
<evidence type="ECO:0000256" key="8">
    <source>
        <dbReference type="ARBA" id="ARBA00023244"/>
    </source>
</evidence>
<comment type="pathway">
    <text evidence="1">Porphyrin-containing compound metabolism; protoporphyrin-IX biosynthesis; coproporphyrinogen-III from 5-aminolevulinate: step 1/4.</text>
</comment>
<dbReference type="SUPFAM" id="SSF51569">
    <property type="entry name" value="Aldolase"/>
    <property type="match status" value="1"/>
</dbReference>
<dbReference type="PANTHER" id="PTHR11458">
    <property type="entry name" value="DELTA-AMINOLEVULINIC ACID DEHYDRATASE"/>
    <property type="match status" value="1"/>
</dbReference>
<dbReference type="PRINTS" id="PR00144">
    <property type="entry name" value="DALDHYDRTASE"/>
</dbReference>
<keyword evidence="6" id="KW-0350">Heme biosynthesis</keyword>
<protein>
    <recommendedName>
        <fullName evidence="5">Delta-aminolevulinic acid dehydratase</fullName>
        <ecNumber evidence="4">4.2.1.24</ecNumber>
    </recommendedName>
    <alternativeName>
        <fullName evidence="10">Porphobilinogen synthase</fullName>
    </alternativeName>
</protein>
<dbReference type="RefSeq" id="WP_378574173.1">
    <property type="nucleotide sequence ID" value="NZ_JBHSFQ010000010.1"/>
</dbReference>
<evidence type="ECO:0000313" key="14">
    <source>
        <dbReference type="Proteomes" id="UP001595923"/>
    </source>
</evidence>
<comment type="caution">
    <text evidence="13">The sequence shown here is derived from an EMBL/GenBank/DDBJ whole genome shotgun (WGS) entry which is preliminary data.</text>
</comment>